<dbReference type="Proteomes" id="UP000242913">
    <property type="component" value="Unassembled WGS sequence"/>
</dbReference>
<dbReference type="SMART" id="SM00367">
    <property type="entry name" value="LRR_CC"/>
    <property type="match status" value="4"/>
</dbReference>
<dbReference type="OrthoDB" id="27842at2759"/>
<dbReference type="SUPFAM" id="SSF52047">
    <property type="entry name" value="RNI-like"/>
    <property type="match status" value="1"/>
</dbReference>
<dbReference type="GO" id="GO:0019005">
    <property type="term" value="C:SCF ubiquitin ligase complex"/>
    <property type="evidence" value="ECO:0007669"/>
    <property type="project" value="TreeGrafter"/>
</dbReference>
<accession>A0A238C3N5</accession>
<evidence type="ECO:0000259" key="1">
    <source>
        <dbReference type="Pfam" id="PF25372"/>
    </source>
</evidence>
<dbReference type="EMBL" id="KZ269979">
    <property type="protein sequence ID" value="OZC11984.1"/>
    <property type="molecule type" value="Genomic_DNA"/>
</dbReference>
<evidence type="ECO:0000313" key="2">
    <source>
        <dbReference type="EMBL" id="OZC11984.1"/>
    </source>
</evidence>
<dbReference type="PANTHER" id="PTHR13318:SF246">
    <property type="entry name" value="F-BOX DOMAIN-CONTAINING PROTEIN"/>
    <property type="match status" value="1"/>
</dbReference>
<gene>
    <name evidence="2" type="ORF">X798_01165</name>
</gene>
<dbReference type="Pfam" id="PF25372">
    <property type="entry name" value="DUF7885"/>
    <property type="match status" value="1"/>
</dbReference>
<proteinExistence type="predicted"/>
<protein>
    <recommendedName>
        <fullName evidence="1">F-box/LRR-repeat protein 15-like leucin rich repeat domain-containing protein</fullName>
    </recommendedName>
</protein>
<dbReference type="InterPro" id="IPR057207">
    <property type="entry name" value="FBXL15_LRR"/>
</dbReference>
<dbReference type="GO" id="GO:0031146">
    <property type="term" value="P:SCF-dependent proteasomal ubiquitin-dependent protein catabolic process"/>
    <property type="evidence" value="ECO:0007669"/>
    <property type="project" value="TreeGrafter"/>
</dbReference>
<evidence type="ECO:0000313" key="3">
    <source>
        <dbReference type="Proteomes" id="UP000242913"/>
    </source>
</evidence>
<dbReference type="Gene3D" id="3.80.10.10">
    <property type="entry name" value="Ribonuclease Inhibitor"/>
    <property type="match status" value="1"/>
</dbReference>
<dbReference type="InterPro" id="IPR032675">
    <property type="entry name" value="LRR_dom_sf"/>
</dbReference>
<dbReference type="PANTHER" id="PTHR13318">
    <property type="entry name" value="PARTNER OF PAIRED, ISOFORM B-RELATED"/>
    <property type="match status" value="1"/>
</dbReference>
<sequence>MPDLFALFLKGEITCINFWLVLKSVDFIVSIQIKSDGIYQLVHLNRNIHCLYLNNCRSLTDQALYDIAHYLGEKLSVLELDFLPNVESELALMPEYRIAGVGLRDVDLHAIARRIYLEKYGSIGNYFSTLPLLPPTVSRIRLSVCGDEDVNSLINRLETLPQLTSIHLQMNCKEPSWRCIEDANTFLRTILPYIGSKITRLHISLPTIIDGVFSLITQCLPNLSHLALDVKHINNKLLRLFFAGGAHSAGSRLRSLKLCRLRTTYRALFAIARGAHSITDLEVSHISCVDDRFLALLADNCMGLKNINLNGCRYVTDEGLAALARKCCLKEVRIRATSCTDKSIYLLAQFCPDLEWISHADFSGRPKFSDKALQCLKDSCVQRFPS</sequence>
<reference evidence="2 3" key="1">
    <citation type="submission" date="2015-12" db="EMBL/GenBank/DDBJ databases">
        <title>Draft genome of the nematode, Onchocerca flexuosa.</title>
        <authorList>
            <person name="Mitreva M."/>
        </authorList>
    </citation>
    <scope>NUCLEOTIDE SEQUENCE [LARGE SCALE GENOMIC DNA]</scope>
    <source>
        <strain evidence="2">Red Deer</strain>
    </source>
</reference>
<keyword evidence="3" id="KW-1185">Reference proteome</keyword>
<feature type="domain" description="F-box/LRR-repeat protein 15-like leucin rich repeat" evidence="1">
    <location>
        <begin position="46"/>
        <end position="339"/>
    </location>
</feature>
<dbReference type="InterPro" id="IPR006553">
    <property type="entry name" value="Leu-rich_rpt_Cys-con_subtyp"/>
</dbReference>
<dbReference type="AlphaFoldDB" id="A0A238C3N5"/>
<organism evidence="2 3">
    <name type="scientific">Onchocerca flexuosa</name>
    <dbReference type="NCBI Taxonomy" id="387005"/>
    <lineage>
        <taxon>Eukaryota</taxon>
        <taxon>Metazoa</taxon>
        <taxon>Ecdysozoa</taxon>
        <taxon>Nematoda</taxon>
        <taxon>Chromadorea</taxon>
        <taxon>Rhabditida</taxon>
        <taxon>Spirurina</taxon>
        <taxon>Spiruromorpha</taxon>
        <taxon>Filarioidea</taxon>
        <taxon>Onchocercidae</taxon>
        <taxon>Onchocerca</taxon>
    </lineage>
</organism>
<name>A0A238C3N5_9BILA</name>